<dbReference type="InterPro" id="IPR044023">
    <property type="entry name" value="Ig_7"/>
</dbReference>
<comment type="caution">
    <text evidence="2">The sequence shown here is derived from an EMBL/GenBank/DDBJ whole genome shotgun (WGS) entry which is preliminary data.</text>
</comment>
<dbReference type="Proteomes" id="UP000182367">
    <property type="component" value="Unassembled WGS sequence"/>
</dbReference>
<name>A0A1G8TER5_9FLAO</name>
<reference evidence="2 3" key="1">
    <citation type="submission" date="2016-10" db="EMBL/GenBank/DDBJ databases">
        <authorList>
            <person name="Varghese N."/>
            <person name="Submissions S."/>
        </authorList>
    </citation>
    <scope>NUCLEOTIDE SEQUENCE [LARGE SCALE GENOMIC DNA]</scope>
    <source>
        <strain evidence="2 3">Gm-149</strain>
    </source>
</reference>
<keyword evidence="3" id="KW-1185">Reference proteome</keyword>
<protein>
    <submittedName>
        <fullName evidence="2">Gliding motility-associated C-terminal domain-containing protein</fullName>
    </submittedName>
</protein>
<dbReference type="Pfam" id="PF13585">
    <property type="entry name" value="CHU_C"/>
    <property type="match status" value="1"/>
</dbReference>
<dbReference type="EMBL" id="FNEO01000003">
    <property type="protein sequence ID" value="SDJ40089.1"/>
    <property type="molecule type" value="Genomic_DNA"/>
</dbReference>
<evidence type="ECO:0000313" key="3">
    <source>
        <dbReference type="Proteomes" id="UP000182367"/>
    </source>
</evidence>
<evidence type="ECO:0000259" key="1">
    <source>
        <dbReference type="Pfam" id="PF19081"/>
    </source>
</evidence>
<feature type="domain" description="Ig-like" evidence="1">
    <location>
        <begin position="624"/>
        <end position="698"/>
    </location>
</feature>
<dbReference type="RefSeq" id="WP_066323899.1">
    <property type="nucleotide sequence ID" value="NZ_BJVF01000003.1"/>
</dbReference>
<proteinExistence type="predicted"/>
<dbReference type="NCBIfam" id="TIGR04131">
    <property type="entry name" value="Bac_Flav_CTERM"/>
    <property type="match status" value="1"/>
</dbReference>
<accession>A0A1G8TER5</accession>
<dbReference type="InterPro" id="IPR026341">
    <property type="entry name" value="T9SS_type_B"/>
</dbReference>
<sequence>MLKKILFCIKNNRIEFYFLFLFILSSNSYSQCAGNDASLTICDIQNPIYKNINLFNLLGGTPTTGGVWIDNSKPLEESIFNGILDAQALRNSGIYTYTYVQDPSICTNNTATVTLKIGPYTGVPSPNVSTCDDVESFNLFLAFDGTKLAPQQNGTWTGNTTSVTLSGNRINPKLLGEGNYSYTYKIPALDSCPEQSATISVSIFRKPVGGDPSDLLICSNANLAAYSNLNLNDLLSGEDPGGSWSDESGTNQISGSSDNRVNLQTIYNTFGAGTYSFVYTVLSSNPICTNSQSKVKIIIEDPLNFTGSTLVVNSDICENEIATATYSATLTKGPQPIPNGNYDVSYTINDGATTKSIIVNGNFTNGVFVFAVNPVNLQAVGNYTFTITKIVNTASKGACTNILGSITDVLSINPLPRINNATVTINPVCKGFDAQVQISGNTNLTNGNYRITYNLSGDNTAANQQANFTVVNGVANFVVPANLLPNIGVNTVFTVTNIVNLTTGCSNSVALAKLITVKALPDASAVVLNISNICLGQNATVQLSGLGSLTNITLNYAISDANVISNQNVTLAVNSGSANFSIPFSVLSNTGSTIFTLNSILDNGNGCAAVALNKTKSFIVNAKPSNPAGSSFSFCKNDLKTIANLSPSGSQLQWFDSVSSTTILSASTLLVTGTYYVKEVSSATGCESGRTAIPVTINEIDTPVLATDGQNFCGLDKPTIQSLSDKTTFDDTLVWYDAAANGNLLSPNALLKDGMKYYGFNYSGTTNCYSNPLEVTVVLSDCEVTPDFFIPDGFSPNGDNKNDVFRIPNIQFIYPDFSLEIFNRYGNILFRGNKNKLEWDGRNSDYKVGIDGIAPNGVYFYVLHFNKGNKKPVQGSLYLNR</sequence>
<organism evidence="2 3">
    <name type="scientific">Flavobacterium glycines</name>
    <dbReference type="NCBI Taxonomy" id="551990"/>
    <lineage>
        <taxon>Bacteria</taxon>
        <taxon>Pseudomonadati</taxon>
        <taxon>Bacteroidota</taxon>
        <taxon>Flavobacteriia</taxon>
        <taxon>Flavobacteriales</taxon>
        <taxon>Flavobacteriaceae</taxon>
        <taxon>Flavobacterium</taxon>
    </lineage>
</organism>
<dbReference type="Pfam" id="PF19081">
    <property type="entry name" value="Ig_7"/>
    <property type="match status" value="1"/>
</dbReference>
<gene>
    <name evidence="2" type="ORF">SAMN05192550_2008</name>
</gene>
<evidence type="ECO:0000313" key="2">
    <source>
        <dbReference type="EMBL" id="SDJ40089.1"/>
    </source>
</evidence>